<feature type="compositionally biased region" description="Acidic residues" evidence="1">
    <location>
        <begin position="119"/>
        <end position="132"/>
    </location>
</feature>
<comment type="caution">
    <text evidence="2">The sequence shown here is derived from an EMBL/GenBank/DDBJ whole genome shotgun (WGS) entry which is preliminary data.</text>
</comment>
<keyword evidence="3" id="KW-1185">Reference proteome</keyword>
<evidence type="ECO:0000256" key="1">
    <source>
        <dbReference type="SAM" id="MobiDB-lite"/>
    </source>
</evidence>
<feature type="compositionally biased region" description="Low complexity" evidence="1">
    <location>
        <begin position="57"/>
        <end position="71"/>
    </location>
</feature>
<organism evidence="2 3">
    <name type="scientific">Pichia kluyveri</name>
    <name type="common">Yeast</name>
    <dbReference type="NCBI Taxonomy" id="36015"/>
    <lineage>
        <taxon>Eukaryota</taxon>
        <taxon>Fungi</taxon>
        <taxon>Dikarya</taxon>
        <taxon>Ascomycota</taxon>
        <taxon>Saccharomycotina</taxon>
        <taxon>Pichiomycetes</taxon>
        <taxon>Pichiales</taxon>
        <taxon>Pichiaceae</taxon>
        <taxon>Pichia</taxon>
    </lineage>
</organism>
<reference evidence="2 3" key="1">
    <citation type="journal article" date="2023" name="Elife">
        <title>Identification of key yeast species and microbe-microbe interactions impacting larval growth of Drosophila in the wild.</title>
        <authorList>
            <person name="Mure A."/>
            <person name="Sugiura Y."/>
            <person name="Maeda R."/>
            <person name="Honda K."/>
            <person name="Sakurai N."/>
            <person name="Takahashi Y."/>
            <person name="Watada M."/>
            <person name="Katoh T."/>
            <person name="Gotoh A."/>
            <person name="Gotoh Y."/>
            <person name="Taniguchi I."/>
            <person name="Nakamura K."/>
            <person name="Hayashi T."/>
            <person name="Katayama T."/>
            <person name="Uemura T."/>
            <person name="Hattori Y."/>
        </authorList>
    </citation>
    <scope>NUCLEOTIDE SEQUENCE [LARGE SCALE GENOMIC DNA]</scope>
    <source>
        <strain evidence="2 3">PK-24</strain>
    </source>
</reference>
<protein>
    <submittedName>
        <fullName evidence="2">Uncharacterized protein</fullName>
    </submittedName>
</protein>
<gene>
    <name evidence="2" type="ORF">DAPK24_017450</name>
</gene>
<evidence type="ECO:0000313" key="2">
    <source>
        <dbReference type="EMBL" id="GMM45170.1"/>
    </source>
</evidence>
<accession>A0AAV5R1P0</accession>
<dbReference type="AlphaFoldDB" id="A0AAV5R1P0"/>
<dbReference type="EMBL" id="BTGB01000002">
    <property type="protein sequence ID" value="GMM45170.1"/>
    <property type="molecule type" value="Genomic_DNA"/>
</dbReference>
<feature type="region of interest" description="Disordered" evidence="1">
    <location>
        <begin position="114"/>
        <end position="134"/>
    </location>
</feature>
<proteinExistence type="predicted"/>
<feature type="region of interest" description="Disordered" evidence="1">
    <location>
        <begin position="57"/>
        <end position="92"/>
    </location>
</feature>
<dbReference type="Proteomes" id="UP001378960">
    <property type="component" value="Unassembled WGS sequence"/>
</dbReference>
<sequence>MDLLGLSKENESKLCCHLIEISKIVQNEKLQELEHENEKLRERNESLEGEIFSLKNELNNRTNNNPKTTLTQDTIISENGNDDDSDMTDISPIKSQQEPAILIKSEASTKRILFSTNSENEDEDEDDDDDSYDVSNKRVKKESIFNHIIKEAPKINLSSHPYANRSWYPEDFIKNPEFERQIGDRAVSINSLTKHFSNYYKRQQYYMRSIAIKDFTKISELKNYHDDKNEKDKHVDESGVKLITPIQNADIHFQNNNISPIYKYEINKDNLDKYIRAYPNILRSDKVKNWEIDDSLEYNDVCEDFLLTQEVKDKNEKARERSRLKALYMLFHSCFIIENGKQVGNYIFKREEFNKLVCNSNFVVDEMIFK</sequence>
<name>A0AAV5R1P0_PICKL</name>
<evidence type="ECO:0000313" key="3">
    <source>
        <dbReference type="Proteomes" id="UP001378960"/>
    </source>
</evidence>